<protein>
    <recommendedName>
        <fullName evidence="4">Hemolysin</fullName>
    </recommendedName>
</protein>
<feature type="region of interest" description="Disordered" evidence="1">
    <location>
        <begin position="1"/>
        <end position="20"/>
    </location>
</feature>
<gene>
    <name evidence="2" type="ORF">HMPREF9094_2653</name>
</gene>
<dbReference type="AlphaFoldDB" id="F9ERU8"/>
<evidence type="ECO:0000313" key="3">
    <source>
        <dbReference type="Proteomes" id="UP000005392"/>
    </source>
</evidence>
<proteinExistence type="predicted"/>
<dbReference type="EMBL" id="AFQD01000660">
    <property type="protein sequence ID" value="EGQ75737.1"/>
    <property type="molecule type" value="Genomic_DNA"/>
</dbReference>
<feature type="non-terminal residue" evidence="2">
    <location>
        <position position="1"/>
    </location>
</feature>
<evidence type="ECO:0000256" key="1">
    <source>
        <dbReference type="SAM" id="MobiDB-lite"/>
    </source>
</evidence>
<dbReference type="Proteomes" id="UP000005392">
    <property type="component" value="Unassembled WGS sequence"/>
</dbReference>
<keyword evidence="3" id="KW-1185">Reference proteome</keyword>
<evidence type="ECO:0000313" key="2">
    <source>
        <dbReference type="EMBL" id="EGQ75737.1"/>
    </source>
</evidence>
<name>F9ERU8_9FUSO</name>
<reference evidence="2 3" key="1">
    <citation type="submission" date="2011-05" db="EMBL/GenBank/DDBJ databases">
        <authorList>
            <person name="Muzny D."/>
            <person name="Qin X."/>
            <person name="Deng J."/>
            <person name="Jiang H."/>
            <person name="Liu Y."/>
            <person name="Qu J."/>
            <person name="Song X.-Z."/>
            <person name="Zhang L."/>
            <person name="Thornton R."/>
            <person name="Coyle M."/>
            <person name="Francisco L."/>
            <person name="Jackson L."/>
            <person name="Javaid M."/>
            <person name="Korchina V."/>
            <person name="Kovar C."/>
            <person name="Mata R."/>
            <person name="Mathew T."/>
            <person name="Ngo R."/>
            <person name="Nguyen L."/>
            <person name="Nguyen N."/>
            <person name="Okwuonu G."/>
            <person name="Ongeri F."/>
            <person name="Pham C."/>
            <person name="Simmons D."/>
            <person name="Wilczek-Boney K."/>
            <person name="Hale W."/>
            <person name="Jakkamsetti A."/>
            <person name="Pham P."/>
            <person name="Ruth R."/>
            <person name="San Lucas F."/>
            <person name="Warren J."/>
            <person name="Zhang J."/>
            <person name="Zhao Z."/>
            <person name="Zhou C."/>
            <person name="Zhu D."/>
            <person name="Lee S."/>
            <person name="Bess C."/>
            <person name="Blankenburg K."/>
            <person name="Forbes L."/>
            <person name="Fu Q."/>
            <person name="Gubbala S."/>
            <person name="Hirani K."/>
            <person name="Jayaseelan J.C."/>
            <person name="Lara F."/>
            <person name="Munidasa M."/>
            <person name="Palculict T."/>
            <person name="Patil S."/>
            <person name="Pu L.-L."/>
            <person name="Saada N."/>
            <person name="Tang L."/>
            <person name="Weissenberger G."/>
            <person name="Zhu Y."/>
            <person name="Hemphill L."/>
            <person name="Shang Y."/>
            <person name="Youmans B."/>
            <person name="Ayvaz T."/>
            <person name="Ross M."/>
            <person name="Santibanez J."/>
            <person name="Aqrawi P."/>
            <person name="Gross S."/>
            <person name="Joshi V."/>
            <person name="Fowler G."/>
            <person name="Nazareth L."/>
            <person name="Reid J."/>
            <person name="Worley K."/>
            <person name="Petrosino J."/>
            <person name="Highlander S."/>
            <person name="Gibbs R."/>
        </authorList>
    </citation>
    <scope>NUCLEOTIDE SEQUENCE [LARGE SCALE GENOMIC DNA]</scope>
    <source>
        <strain evidence="2 3">ATCC 51191</strain>
    </source>
</reference>
<feature type="non-terminal residue" evidence="2">
    <location>
        <position position="251"/>
    </location>
</feature>
<evidence type="ECO:0008006" key="4">
    <source>
        <dbReference type="Google" id="ProtNLM"/>
    </source>
</evidence>
<sequence>LEEKKKGFSGSIGSGGFSVGYGKSESKLKEKDLTNAKSNLVLGDRTVLNKGAEITATNLTHGQISVNNGDVKFGARKDVKDIETSSKSSGINLSVRIKSQALDRAKQGIDSFKQMKSGDMLGGIVSSTNTVTGLVQGLSSNITKKDGSKATLKDIKDGDFKVNNNFYANMGVNLGFTKSSSKTNSHNESAVVTTIRGKDENSSITYNNVKNIDYIGTQARDDKFIYNNVENINKRAVELNNSYSSNSKSNG</sequence>
<organism evidence="2 3">
    <name type="scientific">Fusobacterium animalis ATCC 51191</name>
    <dbReference type="NCBI Taxonomy" id="997347"/>
    <lineage>
        <taxon>Bacteria</taxon>
        <taxon>Fusobacteriati</taxon>
        <taxon>Fusobacteriota</taxon>
        <taxon>Fusobacteriia</taxon>
        <taxon>Fusobacteriales</taxon>
        <taxon>Fusobacteriaceae</taxon>
        <taxon>Fusobacterium</taxon>
    </lineage>
</organism>
<comment type="caution">
    <text evidence="2">The sequence shown here is derived from an EMBL/GenBank/DDBJ whole genome shotgun (WGS) entry which is preliminary data.</text>
</comment>
<feature type="compositionally biased region" description="Gly residues" evidence="1">
    <location>
        <begin position="10"/>
        <end position="19"/>
    </location>
</feature>
<accession>F9ERU8</accession>